<name>A0AAP2RES6_9EURY</name>
<dbReference type="InterPro" id="IPR029062">
    <property type="entry name" value="Class_I_gatase-like"/>
</dbReference>
<dbReference type="InterPro" id="IPR050325">
    <property type="entry name" value="Prot/Nucl_acid_deglycase"/>
</dbReference>
<evidence type="ECO:0000259" key="1">
    <source>
        <dbReference type="Pfam" id="PF01965"/>
    </source>
</evidence>
<dbReference type="SUPFAM" id="SSF52317">
    <property type="entry name" value="Class I glutamine amidotransferase-like"/>
    <property type="match status" value="1"/>
</dbReference>
<dbReference type="InterPro" id="IPR002818">
    <property type="entry name" value="DJ-1/PfpI"/>
</dbReference>
<accession>A0AAP2RES6</accession>
<dbReference type="GO" id="GO:0005737">
    <property type="term" value="C:cytoplasm"/>
    <property type="evidence" value="ECO:0007669"/>
    <property type="project" value="TreeGrafter"/>
</dbReference>
<dbReference type="Gene3D" id="3.40.50.880">
    <property type="match status" value="1"/>
</dbReference>
<dbReference type="PANTHER" id="PTHR48094">
    <property type="entry name" value="PROTEIN/NUCLEIC ACID DEGLYCASE DJ-1-RELATED"/>
    <property type="match status" value="1"/>
</dbReference>
<dbReference type="PANTHER" id="PTHR48094:SF12">
    <property type="entry name" value="PARKINSON DISEASE PROTEIN 7 HOMOLOG"/>
    <property type="match status" value="1"/>
</dbReference>
<dbReference type="AlphaFoldDB" id="A0AAP2RES6"/>
<protein>
    <submittedName>
        <fullName evidence="2">Thij/pfpi family protein</fullName>
    </submittedName>
</protein>
<dbReference type="Pfam" id="PF01965">
    <property type="entry name" value="DJ-1_PfpI"/>
    <property type="match status" value="1"/>
</dbReference>
<reference evidence="2 3" key="1">
    <citation type="submission" date="2017-11" db="EMBL/GenBank/DDBJ databases">
        <title>Isolation and Characterization of Family Methanocellaceae Species from Potential Methane Hydrate Area Offshore Southwestern Taiwan.</title>
        <authorList>
            <person name="Zhang W.-L."/>
            <person name="Chen W.-C."/>
            <person name="Lai M.-C."/>
            <person name="Chen S.-C."/>
        </authorList>
    </citation>
    <scope>NUCLEOTIDE SEQUENCE [LARGE SCALE GENOMIC DNA]</scope>
    <source>
        <strain evidence="2 3">CWC-04</strain>
    </source>
</reference>
<sequence>MKTFILVYEGFVQFEIVIASLFMKHKGEVITVALEEREVTSYEGFITRPHKLLRDVNIDDVNLFIIPGGDMAAIYDSQLLNRTLRQLNEKKKVIAAICAGPVHLGRAGILNGKRFTAYDINGHEEDFKNGIFIDEKVVIDDNIITAKPNGYVDFAIEIGKKMRVFKDQKELVETIDFYKYFKETN</sequence>
<comment type="caution">
    <text evidence="2">The sequence shown here is derived from an EMBL/GenBank/DDBJ whole genome shotgun (WGS) entry which is preliminary data.</text>
</comment>
<proteinExistence type="predicted"/>
<evidence type="ECO:0000313" key="3">
    <source>
        <dbReference type="Proteomes" id="UP001320159"/>
    </source>
</evidence>
<gene>
    <name evidence="2" type="ORF">CUJ83_09440</name>
</gene>
<dbReference type="Proteomes" id="UP001320159">
    <property type="component" value="Unassembled WGS sequence"/>
</dbReference>
<dbReference type="RefSeq" id="WP_230742070.1">
    <property type="nucleotide sequence ID" value="NZ_PGCK01000007.1"/>
</dbReference>
<dbReference type="EMBL" id="PGCK01000007">
    <property type="protein sequence ID" value="MCD1295220.1"/>
    <property type="molecule type" value="Genomic_DNA"/>
</dbReference>
<feature type="domain" description="DJ-1/PfpI" evidence="1">
    <location>
        <begin position="2"/>
        <end position="158"/>
    </location>
</feature>
<organism evidence="2 3">
    <name type="scientific">Methanooceanicella nereidis</name>
    <dbReference type="NCBI Taxonomy" id="2052831"/>
    <lineage>
        <taxon>Archaea</taxon>
        <taxon>Methanobacteriati</taxon>
        <taxon>Methanobacteriota</taxon>
        <taxon>Stenosarchaea group</taxon>
        <taxon>Methanomicrobia</taxon>
        <taxon>Methanocellales</taxon>
        <taxon>Methanocellaceae</taxon>
        <taxon>Methanooceanicella</taxon>
    </lineage>
</organism>
<evidence type="ECO:0000313" key="2">
    <source>
        <dbReference type="EMBL" id="MCD1295220.1"/>
    </source>
</evidence>
<keyword evidence="3" id="KW-1185">Reference proteome</keyword>